<dbReference type="InterPro" id="IPR012337">
    <property type="entry name" value="RNaseH-like_sf"/>
</dbReference>
<dbReference type="Proteomes" id="UP000196074">
    <property type="component" value="Unassembled WGS sequence"/>
</dbReference>
<sequence>MNLIVFDTETTGLTYGDEILQLSIIDGNGKLLLDQLFKPTHKTSWFEAQKIHKISPEMVKNCPNISDYKKQIQKIVDQSELLVGYNINFDITFLENIGIDFEGKKTIDIMKVFAPVYGEWSEYFGDYKWQKLTTCAAYFGYNYCPHLALEDVKATLYAYNKLKQLNKLDGYYETVNYTEDFWN</sequence>
<dbReference type="Gene3D" id="3.30.420.10">
    <property type="entry name" value="Ribonuclease H-like superfamily/Ribonuclease H"/>
    <property type="match status" value="1"/>
</dbReference>
<name>A0A1Y4QZC8_9ENTE</name>
<dbReference type="GO" id="GO:0005829">
    <property type="term" value="C:cytosol"/>
    <property type="evidence" value="ECO:0007669"/>
    <property type="project" value="TreeGrafter"/>
</dbReference>
<dbReference type="SUPFAM" id="SSF53098">
    <property type="entry name" value="Ribonuclease H-like"/>
    <property type="match status" value="1"/>
</dbReference>
<evidence type="ECO:0000313" key="5">
    <source>
        <dbReference type="Proteomes" id="UP000196503"/>
    </source>
</evidence>
<reference evidence="4" key="1">
    <citation type="submission" date="2017-04" db="EMBL/GenBank/DDBJ databases">
        <title>Function of individual gut microbiota members based on whole genome sequencing of pure cultures obtained from chicken caecum.</title>
        <authorList>
            <person name="Medvecky M."/>
            <person name="Cejkova D."/>
            <person name="Polansky O."/>
            <person name="Karasova D."/>
            <person name="Kubasova T."/>
            <person name="Cizek A."/>
            <person name="Rychlik I."/>
        </authorList>
    </citation>
    <scope>NUCLEOTIDE SEQUENCE [LARGE SCALE GENOMIC DNA]</scope>
    <source>
        <strain evidence="4">An144</strain>
    </source>
</reference>
<dbReference type="InterPro" id="IPR013520">
    <property type="entry name" value="Ribonucl_H"/>
</dbReference>
<proteinExistence type="predicted"/>
<dbReference type="PANTHER" id="PTHR30231">
    <property type="entry name" value="DNA POLYMERASE III SUBUNIT EPSILON"/>
    <property type="match status" value="1"/>
</dbReference>
<dbReference type="GO" id="GO:0003676">
    <property type="term" value="F:nucleic acid binding"/>
    <property type="evidence" value="ECO:0007669"/>
    <property type="project" value="InterPro"/>
</dbReference>
<dbReference type="EMBL" id="NIBL01000006">
    <property type="protein sequence ID" value="OUZ13594.1"/>
    <property type="molecule type" value="Genomic_DNA"/>
</dbReference>
<gene>
    <name evidence="3" type="ORF">A5869_002340</name>
    <name evidence="2" type="ORF">B5E88_08185</name>
</gene>
<reference evidence="2" key="3">
    <citation type="journal article" date="2018" name="BMC Genomics">
        <title>Whole genome sequencing and function prediction of 133 gut anaerobes isolated from chicken caecum in pure cultures.</title>
        <authorList>
            <person name="Medvecky M."/>
            <person name="Cejkova D."/>
            <person name="Polansky O."/>
            <person name="Karasova D."/>
            <person name="Kubasova T."/>
            <person name="Cizek A."/>
            <person name="Rychlik I."/>
        </authorList>
    </citation>
    <scope>NUCLEOTIDE SEQUENCE</scope>
    <source>
        <strain evidence="2">An144</strain>
    </source>
</reference>
<dbReference type="Proteomes" id="UP000196503">
    <property type="component" value="Unassembled WGS sequence"/>
</dbReference>
<organism evidence="2 4">
    <name type="scientific">Enterococcus cecorum</name>
    <dbReference type="NCBI Taxonomy" id="44008"/>
    <lineage>
        <taxon>Bacteria</taxon>
        <taxon>Bacillati</taxon>
        <taxon>Bacillota</taxon>
        <taxon>Bacilli</taxon>
        <taxon>Lactobacillales</taxon>
        <taxon>Enterococcaceae</taxon>
        <taxon>Enterococcus</taxon>
    </lineage>
</organism>
<dbReference type="SMART" id="SM00479">
    <property type="entry name" value="EXOIII"/>
    <property type="match status" value="1"/>
</dbReference>
<dbReference type="Pfam" id="PF00929">
    <property type="entry name" value="RNase_T"/>
    <property type="match status" value="1"/>
</dbReference>
<dbReference type="PANTHER" id="PTHR30231:SF41">
    <property type="entry name" value="DNA POLYMERASE III SUBUNIT EPSILON"/>
    <property type="match status" value="1"/>
</dbReference>
<dbReference type="AlphaFoldDB" id="A0A1Y4QZC8"/>
<comment type="caution">
    <text evidence="2">The sequence shown here is derived from an EMBL/GenBank/DDBJ whole genome shotgun (WGS) entry which is preliminary data.</text>
</comment>
<evidence type="ECO:0000259" key="1">
    <source>
        <dbReference type="SMART" id="SM00479"/>
    </source>
</evidence>
<dbReference type="RefSeq" id="WP_087215397.1">
    <property type="nucleotide sequence ID" value="NZ_NFLC01000015.1"/>
</dbReference>
<evidence type="ECO:0000313" key="3">
    <source>
        <dbReference type="EMBL" id="OUZ13594.1"/>
    </source>
</evidence>
<feature type="domain" description="Exonuclease" evidence="1">
    <location>
        <begin position="2"/>
        <end position="168"/>
    </location>
</feature>
<dbReference type="GO" id="GO:0045004">
    <property type="term" value="P:DNA replication proofreading"/>
    <property type="evidence" value="ECO:0007669"/>
    <property type="project" value="TreeGrafter"/>
</dbReference>
<dbReference type="InterPro" id="IPR036397">
    <property type="entry name" value="RNaseH_sf"/>
</dbReference>
<dbReference type="CDD" id="cd06127">
    <property type="entry name" value="DEDDh"/>
    <property type="match status" value="1"/>
</dbReference>
<accession>A0A1Y4QZC8</accession>
<dbReference type="GO" id="GO:0008408">
    <property type="term" value="F:3'-5' exonuclease activity"/>
    <property type="evidence" value="ECO:0007669"/>
    <property type="project" value="TreeGrafter"/>
</dbReference>
<evidence type="ECO:0000313" key="4">
    <source>
        <dbReference type="Proteomes" id="UP000196074"/>
    </source>
</evidence>
<reference evidence="3 5" key="2">
    <citation type="submission" date="2017-05" db="EMBL/GenBank/DDBJ databases">
        <title>The Genome Sequence of Enterococcus faecium 2D5_DIV0622.</title>
        <authorList>
            <consortium name="The Broad Institute Genomics Platform"/>
            <consortium name="The Broad Institute Genomic Center for Infectious Diseases"/>
            <person name="Earl A."/>
            <person name="Manson A."/>
            <person name="Schwartman J."/>
            <person name="Gilmore M."/>
            <person name="Abouelleil A."/>
            <person name="Cao P."/>
            <person name="Chapman S."/>
            <person name="Cusick C."/>
            <person name="Shea T."/>
            <person name="Young S."/>
            <person name="Neafsey D."/>
            <person name="Nusbaum C."/>
            <person name="Birren B."/>
        </authorList>
    </citation>
    <scope>NUCLEOTIDE SEQUENCE [LARGE SCALE GENOMIC DNA]</scope>
    <source>
        <strain evidence="3 5">2D5_DIV0622</strain>
    </source>
</reference>
<dbReference type="EMBL" id="NFLC01000015">
    <property type="protein sequence ID" value="OUQ09862.1"/>
    <property type="molecule type" value="Genomic_DNA"/>
</dbReference>
<evidence type="ECO:0000313" key="2">
    <source>
        <dbReference type="EMBL" id="OUQ09862.1"/>
    </source>
</evidence>
<protein>
    <submittedName>
        <fullName evidence="2">DNA polymerase III subunit epsilon</fullName>
    </submittedName>
</protein>